<sequence length="652" mass="70190">MPITTVTSECSRALQEIADNVARSKKIVVVTGAGISTNCGIPDFRSTDGLYNLVKSQYPNAVVKGRDLFDAVLWNDPISTSLFYTFLANLRREVIAVPDTTAVHKFIRTLAETGRLLRCYTQNIDGLEEREGLVMNLSHGKGKRKRPSPITTDDTRTDQEKGCQVVQLHGDLRSLRCTNCQLLTEYTASSVDLLMKGEAPVCEACEAASMGRQAAGKRATKVGFLRPNIVLYGEEHPAADQVGAIAEADIKAAPDMMIILGTSLKVHGLKIIVRQFAKAVHAKGGKVIFVNNTPPSDSVWEGVIDEYVEMDCDKWVADVRNRRQGIWEKQTKLSVKVSKSGAKGLTEKSIDLGDKENDGAPVRKRIKIPEPKTPSKGLVEKTRGLSLSVNQTPPSTVRRRLEMGKKNFLDTPSRRGSDSESDGNRSPMPKRRKLALGTDSPMISPPATPSRGRARMLRIEIPVNTPEKQLRAEIRIYEDTDAYPKTPSAVLKALNTVAKTPSRASPSKTSPSKASPHISPSKAAQVQATPSKRGPGRPPKAAATPAKSTPFKAALLDASFTFTASAVKASPVKASPAKASPAKVSKASTPVPATPSRRGRSAGSPAPLEIVVSTPKVASPTKVSSPVKMAAAIVAEPMIARRKSLRILKSVA</sequence>
<dbReference type="GO" id="GO:0070403">
    <property type="term" value="F:NAD+ binding"/>
    <property type="evidence" value="ECO:0007669"/>
    <property type="project" value="InterPro"/>
</dbReference>
<feature type="region of interest" description="Disordered" evidence="5">
    <location>
        <begin position="568"/>
        <end position="607"/>
    </location>
</feature>
<feature type="compositionally biased region" description="Low complexity" evidence="5">
    <location>
        <begin position="499"/>
        <end position="516"/>
    </location>
</feature>
<evidence type="ECO:0000256" key="4">
    <source>
        <dbReference type="PROSITE-ProRule" id="PRU00236"/>
    </source>
</evidence>
<keyword evidence="3" id="KW-0520">NAD</keyword>
<dbReference type="Gene3D" id="3.30.1600.10">
    <property type="entry name" value="SIR2/SIRT2 'Small Domain"/>
    <property type="match status" value="1"/>
</dbReference>
<dbReference type="OrthoDB" id="2919105at2759"/>
<dbReference type="GO" id="GO:0005634">
    <property type="term" value="C:nucleus"/>
    <property type="evidence" value="ECO:0007669"/>
    <property type="project" value="TreeGrafter"/>
</dbReference>
<dbReference type="STRING" id="1076935.U4LQF5"/>
<dbReference type="PANTHER" id="PTHR11085:SF8">
    <property type="entry name" value="NAD-DEPENDENT HISTONE DEACETYLASE HST3"/>
    <property type="match status" value="1"/>
</dbReference>
<gene>
    <name evidence="7" type="ORF">PCON_02958</name>
</gene>
<feature type="compositionally biased region" description="Polar residues" evidence="5">
    <location>
        <begin position="385"/>
        <end position="395"/>
    </location>
</feature>
<dbReference type="GO" id="GO:0046872">
    <property type="term" value="F:metal ion binding"/>
    <property type="evidence" value="ECO:0007669"/>
    <property type="project" value="UniProtKB-KW"/>
</dbReference>
<dbReference type="Pfam" id="PF02146">
    <property type="entry name" value="SIR2"/>
    <property type="match status" value="2"/>
</dbReference>
<feature type="compositionally biased region" description="Low complexity" evidence="5">
    <location>
        <begin position="568"/>
        <end position="588"/>
    </location>
</feature>
<dbReference type="GO" id="GO:0017136">
    <property type="term" value="F:histone deacetylase activity, NAD-dependent"/>
    <property type="evidence" value="ECO:0007669"/>
    <property type="project" value="TreeGrafter"/>
</dbReference>
<feature type="binding site" evidence="4">
    <location>
        <position position="202"/>
    </location>
    <ligand>
        <name>Zn(2+)</name>
        <dbReference type="ChEBI" id="CHEBI:29105"/>
    </ligand>
</feature>
<evidence type="ECO:0000256" key="3">
    <source>
        <dbReference type="ARBA" id="ARBA00023027"/>
    </source>
</evidence>
<feature type="region of interest" description="Disordered" evidence="5">
    <location>
        <begin position="138"/>
        <end position="159"/>
    </location>
</feature>
<dbReference type="Gene3D" id="3.40.50.1220">
    <property type="entry name" value="TPP-binding domain"/>
    <property type="match status" value="1"/>
</dbReference>
<feature type="active site" description="Proton acceptor" evidence="4">
    <location>
        <position position="169"/>
    </location>
</feature>
<dbReference type="Proteomes" id="UP000018144">
    <property type="component" value="Unassembled WGS sequence"/>
</dbReference>
<feature type="domain" description="Deacetylase sirtuin-type" evidence="6">
    <location>
        <begin position="7"/>
        <end position="328"/>
    </location>
</feature>
<dbReference type="SUPFAM" id="SSF52467">
    <property type="entry name" value="DHS-like NAD/FAD-binding domain"/>
    <property type="match status" value="1"/>
</dbReference>
<dbReference type="AlphaFoldDB" id="U4LQF5"/>
<dbReference type="OMA" id="PMIARRK"/>
<dbReference type="eggNOG" id="KOG2684">
    <property type="taxonomic scope" value="Eukaryota"/>
</dbReference>
<dbReference type="InterPro" id="IPR026591">
    <property type="entry name" value="Sirtuin_cat_small_dom_sf"/>
</dbReference>
<evidence type="ECO:0000256" key="2">
    <source>
        <dbReference type="ARBA" id="ARBA00022679"/>
    </source>
</evidence>
<feature type="compositionally biased region" description="Low complexity" evidence="5">
    <location>
        <begin position="539"/>
        <end position="548"/>
    </location>
</feature>
<dbReference type="InterPro" id="IPR050134">
    <property type="entry name" value="NAD-dep_sirtuin_deacylases"/>
</dbReference>
<dbReference type="PANTHER" id="PTHR11085">
    <property type="entry name" value="NAD-DEPENDENT PROTEIN DEACYLASE SIRTUIN-5, MITOCHONDRIAL-RELATED"/>
    <property type="match status" value="1"/>
</dbReference>
<dbReference type="InterPro" id="IPR026590">
    <property type="entry name" value="Ssirtuin_cat_dom"/>
</dbReference>
<feature type="binding site" evidence="4">
    <location>
        <position position="180"/>
    </location>
    <ligand>
        <name>Zn(2+)</name>
        <dbReference type="ChEBI" id="CHEBI:29105"/>
    </ligand>
</feature>
<keyword evidence="8" id="KW-1185">Reference proteome</keyword>
<name>U4LQF5_PYROM</name>
<dbReference type="InterPro" id="IPR003000">
    <property type="entry name" value="Sirtuin"/>
</dbReference>
<keyword evidence="2" id="KW-0808">Transferase</keyword>
<comment type="similarity">
    <text evidence="1">Belongs to the sirtuin family. Class I subfamily.</text>
</comment>
<feature type="binding site" evidence="4">
    <location>
        <position position="205"/>
    </location>
    <ligand>
        <name>Zn(2+)</name>
        <dbReference type="ChEBI" id="CHEBI:29105"/>
    </ligand>
</feature>
<protein>
    <submittedName>
        <fullName evidence="7">Similar to NAD-dependent histone deacetylase HST3 acc. no. Q5A1W9</fullName>
    </submittedName>
</protein>
<accession>U4LQF5</accession>
<proteinExistence type="inferred from homology"/>
<feature type="region of interest" description="Disordered" evidence="5">
    <location>
        <begin position="346"/>
        <end position="452"/>
    </location>
</feature>
<dbReference type="PROSITE" id="PS50305">
    <property type="entry name" value="SIRTUIN"/>
    <property type="match status" value="1"/>
</dbReference>
<organism evidence="7 8">
    <name type="scientific">Pyronema omphalodes (strain CBS 100304)</name>
    <name type="common">Pyronema confluens</name>
    <dbReference type="NCBI Taxonomy" id="1076935"/>
    <lineage>
        <taxon>Eukaryota</taxon>
        <taxon>Fungi</taxon>
        <taxon>Dikarya</taxon>
        <taxon>Ascomycota</taxon>
        <taxon>Pezizomycotina</taxon>
        <taxon>Pezizomycetes</taxon>
        <taxon>Pezizales</taxon>
        <taxon>Pyronemataceae</taxon>
        <taxon>Pyronema</taxon>
    </lineage>
</organism>
<feature type="compositionally biased region" description="Basic and acidic residues" evidence="5">
    <location>
        <begin position="399"/>
        <end position="418"/>
    </location>
</feature>
<reference evidence="7 8" key="1">
    <citation type="journal article" date="2013" name="PLoS Genet.">
        <title>The genome and development-dependent transcriptomes of Pyronema confluens: a window into fungal evolution.</title>
        <authorList>
            <person name="Traeger S."/>
            <person name="Altegoer F."/>
            <person name="Freitag M."/>
            <person name="Gabaldon T."/>
            <person name="Kempken F."/>
            <person name="Kumar A."/>
            <person name="Marcet-Houben M."/>
            <person name="Poggeler S."/>
            <person name="Stajich J.E."/>
            <person name="Nowrousian M."/>
        </authorList>
    </citation>
    <scope>NUCLEOTIDE SEQUENCE [LARGE SCALE GENOMIC DNA]</scope>
    <source>
        <strain evidence="8">CBS 100304</strain>
        <tissue evidence="7">Vegetative mycelium</tissue>
    </source>
</reference>
<evidence type="ECO:0000313" key="8">
    <source>
        <dbReference type="Proteomes" id="UP000018144"/>
    </source>
</evidence>
<keyword evidence="4" id="KW-0862">Zinc</keyword>
<keyword evidence="4" id="KW-0479">Metal-binding</keyword>
<evidence type="ECO:0000259" key="6">
    <source>
        <dbReference type="PROSITE" id="PS50305"/>
    </source>
</evidence>
<feature type="region of interest" description="Disordered" evidence="5">
    <location>
        <begin position="495"/>
        <end position="548"/>
    </location>
</feature>
<feature type="binding site" evidence="4">
    <location>
        <position position="177"/>
    </location>
    <ligand>
        <name>Zn(2+)</name>
        <dbReference type="ChEBI" id="CHEBI:29105"/>
    </ligand>
</feature>
<evidence type="ECO:0000256" key="1">
    <source>
        <dbReference type="ARBA" id="ARBA00006924"/>
    </source>
</evidence>
<dbReference type="InterPro" id="IPR029035">
    <property type="entry name" value="DHS-like_NAD/FAD-binding_dom"/>
</dbReference>
<feature type="compositionally biased region" description="Basic and acidic residues" evidence="5">
    <location>
        <begin position="346"/>
        <end position="358"/>
    </location>
</feature>
<evidence type="ECO:0000256" key="5">
    <source>
        <dbReference type="SAM" id="MobiDB-lite"/>
    </source>
</evidence>
<evidence type="ECO:0000313" key="7">
    <source>
        <dbReference type="EMBL" id="CCX34185.1"/>
    </source>
</evidence>
<dbReference type="EMBL" id="HF936379">
    <property type="protein sequence ID" value="CCX34185.1"/>
    <property type="molecule type" value="Genomic_DNA"/>
</dbReference>